<dbReference type="EMBL" id="JBEXAC010000002">
    <property type="protein sequence ID" value="MET7000498.1"/>
    <property type="molecule type" value="Genomic_DNA"/>
</dbReference>
<name>A0ABV2TBT3_9BACT</name>
<dbReference type="Gene3D" id="2.170.130.10">
    <property type="entry name" value="TonB-dependent receptor, plug domain"/>
    <property type="match status" value="1"/>
</dbReference>
<evidence type="ECO:0000259" key="12">
    <source>
        <dbReference type="Pfam" id="PF07715"/>
    </source>
</evidence>
<dbReference type="SUPFAM" id="SSF56935">
    <property type="entry name" value="Porins"/>
    <property type="match status" value="1"/>
</dbReference>
<dbReference type="Pfam" id="PF00593">
    <property type="entry name" value="TonB_dep_Rec_b-barrel"/>
    <property type="match status" value="1"/>
</dbReference>
<comment type="subcellular location">
    <subcellularLocation>
        <location evidence="1 8">Cell outer membrane</location>
        <topology evidence="1 8">Multi-pass membrane protein</topology>
    </subcellularLocation>
</comment>
<feature type="signal peptide" evidence="10">
    <location>
        <begin position="1"/>
        <end position="29"/>
    </location>
</feature>
<comment type="similarity">
    <text evidence="8 9">Belongs to the TonB-dependent receptor family.</text>
</comment>
<dbReference type="Gene3D" id="2.40.170.20">
    <property type="entry name" value="TonB-dependent receptor, beta-barrel domain"/>
    <property type="match status" value="1"/>
</dbReference>
<keyword evidence="7 8" id="KW-0998">Cell outer membrane</keyword>
<evidence type="ECO:0000256" key="9">
    <source>
        <dbReference type="RuleBase" id="RU003357"/>
    </source>
</evidence>
<dbReference type="NCBIfam" id="TIGR04057">
    <property type="entry name" value="SusC_RagA_signa"/>
    <property type="match status" value="1"/>
</dbReference>
<dbReference type="InterPro" id="IPR037066">
    <property type="entry name" value="Plug_dom_sf"/>
</dbReference>
<evidence type="ECO:0000256" key="1">
    <source>
        <dbReference type="ARBA" id="ARBA00004571"/>
    </source>
</evidence>
<keyword evidence="13" id="KW-0675">Receptor</keyword>
<evidence type="ECO:0000256" key="5">
    <source>
        <dbReference type="ARBA" id="ARBA00023077"/>
    </source>
</evidence>
<dbReference type="Pfam" id="PF13715">
    <property type="entry name" value="CarbopepD_reg_2"/>
    <property type="match status" value="1"/>
</dbReference>
<evidence type="ECO:0000256" key="8">
    <source>
        <dbReference type="PROSITE-ProRule" id="PRU01360"/>
    </source>
</evidence>
<gene>
    <name evidence="13" type="ORF">ABR189_24110</name>
</gene>
<keyword evidence="10" id="KW-0732">Signal</keyword>
<evidence type="ECO:0000256" key="10">
    <source>
        <dbReference type="SAM" id="SignalP"/>
    </source>
</evidence>
<evidence type="ECO:0000256" key="4">
    <source>
        <dbReference type="ARBA" id="ARBA00022692"/>
    </source>
</evidence>
<dbReference type="InterPro" id="IPR039426">
    <property type="entry name" value="TonB-dep_rcpt-like"/>
</dbReference>
<comment type="caution">
    <text evidence="13">The sequence shown here is derived from an EMBL/GenBank/DDBJ whole genome shotgun (WGS) entry which is preliminary data.</text>
</comment>
<sequence>MKYVCTKMRQSKWIWLLLLAITSFQFAQAQSKNVTGTVTDEKGNPMPGVTVQVKGTSQGMQTDGNGAFGLQINTAEATLIFSMMGYTTQEIPVKVPAQLKVKLAETASDLNEVVVVGYGTQKKVNLTGALSVVKGEELSKRMVASTSLALQGAAPGITVTQQSGAPGADAGTIRIRGISSMFGGNNPLVLIDNVEMSLDAIDANNIESITVLKDAAAASIYGSRAANGVVLVTTKRGTLQPLSVEYNGYASWQNATNLPNKVSALEHMQMYDVALKNVGKPAAFEKAIEDYKTLGPDNFTRFNTDWKKQVLTNSGLMHNHNVSLRMGTDKIRLFASGALLNQQGLTANTDFRRTDFRFNTDINLAKNLTASMDLVMNKSERNWPGIATPGFLIRQMIGLPAYVAGRFDTGEYGEGWANRNPIALAEASGFNRSIINTQVLTGTLNYKPIPGMELLATYSSNNINLHNKNMQKQYDIYAGDVTTNSLKLMTRYPGDNSLSESRGETKQSIFRAQASYEKTLSQHTVKVLGGFSAEEYKGDTLLGSRRNFNNPDMPYLGVGDANTMSNNGVAAEWAMLSFYSRINYSYKDKYLLEVNGRWDASSRYAKGNRWGFFPSVSAGWRMSQENFWSGIAPVVNDAKLRASYGKLGTQGLDNYYPTVSAFLPGYNYFFNNAVNSGYAVTDASNPFLQWEEANQFDAGLDLSFLNSKLSVSADYYHRRTANTMQKLPIPKLTGLNAPFVNVGAMENKGWELALGWRDRVGEFSYGAQFALSDVRNKLINLNGLDYMEGLTIKREGYPIDAYYGYIAEGLFQSQEEIDKAPTHYTNTKPGDIRYKDVSGPDGVPDGKIDAFDQVVLGSNIPRYEYSLNLNAGWKGFDLTVFFQGVGKRDNYLSGNGAWAFYSSEFQGTAYEQHKDYWTPDNPNASYPRLTVDIDNNQKNSSYWMRSGAYLRLKNLVLGYTLPESILKRAKIKSWRVYVSGQNLFTADNFYPGFDPEIRNSTGDFYPIMKTYTVGMNIKF</sequence>
<dbReference type="Proteomes" id="UP001549749">
    <property type="component" value="Unassembled WGS sequence"/>
</dbReference>
<dbReference type="RefSeq" id="WP_354663057.1">
    <property type="nucleotide sequence ID" value="NZ_JBEXAC010000002.1"/>
</dbReference>
<evidence type="ECO:0000313" key="14">
    <source>
        <dbReference type="Proteomes" id="UP001549749"/>
    </source>
</evidence>
<protein>
    <submittedName>
        <fullName evidence="13">TonB-dependent receptor</fullName>
    </submittedName>
</protein>
<evidence type="ECO:0000256" key="2">
    <source>
        <dbReference type="ARBA" id="ARBA00022448"/>
    </source>
</evidence>
<evidence type="ECO:0000256" key="6">
    <source>
        <dbReference type="ARBA" id="ARBA00023136"/>
    </source>
</evidence>
<evidence type="ECO:0000256" key="3">
    <source>
        <dbReference type="ARBA" id="ARBA00022452"/>
    </source>
</evidence>
<keyword evidence="3 8" id="KW-1134">Transmembrane beta strand</keyword>
<dbReference type="Gene3D" id="2.60.40.1120">
    <property type="entry name" value="Carboxypeptidase-like, regulatory domain"/>
    <property type="match status" value="1"/>
</dbReference>
<dbReference type="InterPro" id="IPR012910">
    <property type="entry name" value="Plug_dom"/>
</dbReference>
<evidence type="ECO:0000259" key="11">
    <source>
        <dbReference type="Pfam" id="PF00593"/>
    </source>
</evidence>
<organism evidence="13 14">
    <name type="scientific">Chitinophaga defluvii</name>
    <dbReference type="NCBI Taxonomy" id="3163343"/>
    <lineage>
        <taxon>Bacteria</taxon>
        <taxon>Pseudomonadati</taxon>
        <taxon>Bacteroidota</taxon>
        <taxon>Chitinophagia</taxon>
        <taxon>Chitinophagales</taxon>
        <taxon>Chitinophagaceae</taxon>
        <taxon>Chitinophaga</taxon>
    </lineage>
</organism>
<feature type="domain" description="TonB-dependent receptor plug" evidence="12">
    <location>
        <begin position="123"/>
        <end position="229"/>
    </location>
</feature>
<dbReference type="InterPro" id="IPR000531">
    <property type="entry name" value="Beta-barrel_TonB"/>
</dbReference>
<dbReference type="InterPro" id="IPR008969">
    <property type="entry name" value="CarboxyPept-like_regulatory"/>
</dbReference>
<accession>A0ABV2TBT3</accession>
<dbReference type="InterPro" id="IPR036942">
    <property type="entry name" value="Beta-barrel_TonB_sf"/>
</dbReference>
<evidence type="ECO:0000313" key="13">
    <source>
        <dbReference type="EMBL" id="MET7000498.1"/>
    </source>
</evidence>
<keyword evidence="5 9" id="KW-0798">TonB box</keyword>
<dbReference type="SUPFAM" id="SSF49464">
    <property type="entry name" value="Carboxypeptidase regulatory domain-like"/>
    <property type="match status" value="1"/>
</dbReference>
<dbReference type="InterPro" id="IPR023996">
    <property type="entry name" value="TonB-dep_OMP_SusC/RagA"/>
</dbReference>
<keyword evidence="6 8" id="KW-0472">Membrane</keyword>
<keyword evidence="2 8" id="KW-0813">Transport</keyword>
<keyword evidence="4 8" id="KW-0812">Transmembrane</keyword>
<evidence type="ECO:0000256" key="7">
    <source>
        <dbReference type="ARBA" id="ARBA00023237"/>
    </source>
</evidence>
<keyword evidence="14" id="KW-1185">Reference proteome</keyword>
<reference evidence="13 14" key="1">
    <citation type="submission" date="2024-06" db="EMBL/GenBank/DDBJ databases">
        <title>Chitinophaga defluvii sp. nov., isolated from municipal sewage.</title>
        <authorList>
            <person name="Zhang L."/>
        </authorList>
    </citation>
    <scope>NUCLEOTIDE SEQUENCE [LARGE SCALE GENOMIC DNA]</scope>
    <source>
        <strain evidence="13 14">H8</strain>
    </source>
</reference>
<dbReference type="NCBIfam" id="TIGR04056">
    <property type="entry name" value="OMP_RagA_SusC"/>
    <property type="match status" value="1"/>
</dbReference>
<feature type="domain" description="TonB-dependent receptor-like beta-barrel" evidence="11">
    <location>
        <begin position="432"/>
        <end position="983"/>
    </location>
</feature>
<dbReference type="Pfam" id="PF07715">
    <property type="entry name" value="Plug"/>
    <property type="match status" value="1"/>
</dbReference>
<dbReference type="PROSITE" id="PS52016">
    <property type="entry name" value="TONB_DEPENDENT_REC_3"/>
    <property type="match status" value="1"/>
</dbReference>
<proteinExistence type="inferred from homology"/>
<feature type="chain" id="PRO_5045375149" evidence="10">
    <location>
        <begin position="30"/>
        <end position="1019"/>
    </location>
</feature>
<dbReference type="InterPro" id="IPR023997">
    <property type="entry name" value="TonB-dep_OMP_SusC/RagA_CS"/>
</dbReference>